<keyword evidence="6" id="KW-1185">Reference proteome</keyword>
<dbReference type="EMBL" id="JAFJMO010000009">
    <property type="protein sequence ID" value="KAJ8268644.1"/>
    <property type="molecule type" value="Genomic_DNA"/>
</dbReference>
<evidence type="ECO:0000256" key="3">
    <source>
        <dbReference type="SAM" id="Phobius"/>
    </source>
</evidence>
<dbReference type="InterPro" id="IPR043502">
    <property type="entry name" value="DNA/RNA_pol_sf"/>
</dbReference>
<evidence type="ECO:0000313" key="5">
    <source>
        <dbReference type="EMBL" id="KAJ8268644.1"/>
    </source>
</evidence>
<keyword evidence="3" id="KW-0472">Membrane</keyword>
<evidence type="ECO:0000259" key="4">
    <source>
        <dbReference type="PROSITE" id="PS50878"/>
    </source>
</evidence>
<evidence type="ECO:0000256" key="1">
    <source>
        <dbReference type="ARBA" id="ARBA00010879"/>
    </source>
</evidence>
<comment type="similarity">
    <text evidence="1">Belongs to the beta type-B retroviral polymerase family. HERV class-II K(HML-2) pol subfamily.</text>
</comment>
<accession>A0A9Q1HY48</accession>
<dbReference type="PANTHER" id="PTHR24559">
    <property type="entry name" value="TRANSPOSON TY3-I GAG-POL POLYPROTEIN"/>
    <property type="match status" value="1"/>
</dbReference>
<evidence type="ECO:0000313" key="6">
    <source>
        <dbReference type="Proteomes" id="UP001152803"/>
    </source>
</evidence>
<reference evidence="5" key="1">
    <citation type="journal article" date="2023" name="Science">
        <title>Genome structures resolve the early diversification of teleost fishes.</title>
        <authorList>
            <person name="Parey E."/>
            <person name="Louis A."/>
            <person name="Montfort J."/>
            <person name="Bouchez O."/>
            <person name="Roques C."/>
            <person name="Iampietro C."/>
            <person name="Lluch J."/>
            <person name="Castinel A."/>
            <person name="Donnadieu C."/>
            <person name="Desvignes T."/>
            <person name="Floi Bucao C."/>
            <person name="Jouanno E."/>
            <person name="Wen M."/>
            <person name="Mejri S."/>
            <person name="Dirks R."/>
            <person name="Jansen H."/>
            <person name="Henkel C."/>
            <person name="Chen W.J."/>
            <person name="Zahm M."/>
            <person name="Cabau C."/>
            <person name="Klopp C."/>
            <person name="Thompson A.W."/>
            <person name="Robinson-Rechavi M."/>
            <person name="Braasch I."/>
            <person name="Lecointre G."/>
            <person name="Bobe J."/>
            <person name="Postlethwait J.H."/>
            <person name="Berthelot C."/>
            <person name="Roest Crollius H."/>
            <person name="Guiguen Y."/>
        </authorList>
    </citation>
    <scope>NUCLEOTIDE SEQUENCE</scope>
    <source>
        <strain evidence="5">Concon-B</strain>
    </source>
</reference>
<evidence type="ECO:0000256" key="2">
    <source>
        <dbReference type="ARBA" id="ARBA00012180"/>
    </source>
</evidence>
<gene>
    <name evidence="5" type="ORF">COCON_G00138160</name>
</gene>
<dbReference type="PANTHER" id="PTHR24559:SF454">
    <property type="entry name" value="RIBONUCLEASE H"/>
    <property type="match status" value="1"/>
</dbReference>
<dbReference type="SUPFAM" id="SSF56672">
    <property type="entry name" value="DNA/RNA polymerases"/>
    <property type="match status" value="1"/>
</dbReference>
<dbReference type="OrthoDB" id="6761011at2759"/>
<organism evidence="5 6">
    <name type="scientific">Conger conger</name>
    <name type="common">Conger eel</name>
    <name type="synonym">Muraena conger</name>
    <dbReference type="NCBI Taxonomy" id="82655"/>
    <lineage>
        <taxon>Eukaryota</taxon>
        <taxon>Metazoa</taxon>
        <taxon>Chordata</taxon>
        <taxon>Craniata</taxon>
        <taxon>Vertebrata</taxon>
        <taxon>Euteleostomi</taxon>
        <taxon>Actinopterygii</taxon>
        <taxon>Neopterygii</taxon>
        <taxon>Teleostei</taxon>
        <taxon>Anguilliformes</taxon>
        <taxon>Congridae</taxon>
        <taxon>Conger</taxon>
    </lineage>
</organism>
<dbReference type="Pfam" id="PF00078">
    <property type="entry name" value="RVT_1"/>
    <property type="match status" value="1"/>
</dbReference>
<name>A0A9Q1HY48_CONCO</name>
<dbReference type="EC" id="3.1.26.4" evidence="2"/>
<dbReference type="Gene3D" id="3.10.10.10">
    <property type="entry name" value="HIV Type 1 Reverse Transcriptase, subunit A, domain 1"/>
    <property type="match status" value="1"/>
</dbReference>
<comment type="caution">
    <text evidence="5">The sequence shown here is derived from an EMBL/GenBank/DDBJ whole genome shotgun (WGS) entry which is preliminary data.</text>
</comment>
<sequence length="331" mass="38202">MVDLKHLKRKLLIVLFCICAITILIFSYSSTPSCVLRFTVRWSDKPVSKALCACRQCISVEDEDPWFMKRFNTSISPLLSQENAILSKSTYYWWQAAPGTPEVATGDLLTDRQRQDLRELVSQHRDVLSHLPGRTTKVHHDIVTEPGRRVRLRPYRIPEARRQTIREEVARMLDLGVIEESQSAWSSPIVLVPKPDGSWRFCNDFRRLNEISRYDAYPMPRVDELIERLGPARYLSTLDLTRGYWQVPLTPQAREKTAFATPDGLFQYRVLPFGVHGAPATFQRLMDNLLRPHREYAAAYLDDIVIHSADWESHLRRLEAVLGRSGSRPDS</sequence>
<dbReference type="CDD" id="cd01647">
    <property type="entry name" value="RT_LTR"/>
    <property type="match status" value="1"/>
</dbReference>
<keyword evidence="3" id="KW-0812">Transmembrane</keyword>
<dbReference type="Gene3D" id="3.30.70.270">
    <property type="match status" value="1"/>
</dbReference>
<dbReference type="AlphaFoldDB" id="A0A9Q1HY48"/>
<protein>
    <recommendedName>
        <fullName evidence="2">ribonuclease H</fullName>
        <ecNumber evidence="2">3.1.26.4</ecNumber>
    </recommendedName>
</protein>
<feature type="domain" description="Reverse transcriptase" evidence="4">
    <location>
        <begin position="173"/>
        <end position="331"/>
    </location>
</feature>
<dbReference type="InterPro" id="IPR043128">
    <property type="entry name" value="Rev_trsase/Diguanyl_cyclase"/>
</dbReference>
<feature type="transmembrane region" description="Helical" evidence="3">
    <location>
        <begin position="12"/>
        <end position="29"/>
    </location>
</feature>
<dbReference type="InterPro" id="IPR053134">
    <property type="entry name" value="RNA-dir_DNA_polymerase"/>
</dbReference>
<dbReference type="Proteomes" id="UP001152803">
    <property type="component" value="Unassembled WGS sequence"/>
</dbReference>
<dbReference type="InterPro" id="IPR000477">
    <property type="entry name" value="RT_dom"/>
</dbReference>
<dbReference type="PROSITE" id="PS50878">
    <property type="entry name" value="RT_POL"/>
    <property type="match status" value="1"/>
</dbReference>
<dbReference type="Gene3D" id="3.90.1480.20">
    <property type="entry name" value="Glycosyl transferase family 29"/>
    <property type="match status" value="1"/>
</dbReference>
<dbReference type="InterPro" id="IPR038578">
    <property type="entry name" value="GT29-like_sf"/>
</dbReference>
<proteinExistence type="inferred from homology"/>
<keyword evidence="3" id="KW-1133">Transmembrane helix</keyword>
<dbReference type="GO" id="GO:0004523">
    <property type="term" value="F:RNA-DNA hybrid ribonuclease activity"/>
    <property type="evidence" value="ECO:0007669"/>
    <property type="project" value="UniProtKB-EC"/>
</dbReference>